<keyword evidence="9" id="KW-0560">Oxidoreductase</keyword>
<feature type="domain" description="FAD-binding PCMH-type" evidence="19">
    <location>
        <begin position="237"/>
        <end position="407"/>
    </location>
</feature>
<feature type="binding site" evidence="16">
    <location>
        <position position="415"/>
    </location>
    <ligand>
        <name>FAD</name>
        <dbReference type="ChEBI" id="CHEBI:57692"/>
    </ligand>
</feature>
<feature type="binding site" evidence="16">
    <location>
        <position position="368"/>
    </location>
    <ligand>
        <name>FAD</name>
        <dbReference type="ChEBI" id="CHEBI:57692"/>
    </ligand>
</feature>
<evidence type="ECO:0000256" key="9">
    <source>
        <dbReference type="ARBA" id="ARBA00023002"/>
    </source>
</evidence>
<dbReference type="PIRSF" id="PIRSF000127">
    <property type="entry name" value="Xanthine_DH"/>
    <property type="match status" value="1"/>
</dbReference>
<gene>
    <name evidence="20" type="ORF">Fcan01_07546</name>
</gene>
<evidence type="ECO:0000256" key="5">
    <source>
        <dbReference type="ARBA" id="ARBA00022630"/>
    </source>
</evidence>
<evidence type="ECO:0000256" key="15">
    <source>
        <dbReference type="PIRSR" id="PIRSR000127-1"/>
    </source>
</evidence>
<dbReference type="CDD" id="cd00207">
    <property type="entry name" value="fer2"/>
    <property type="match status" value="1"/>
</dbReference>
<keyword evidence="4 17" id="KW-0500">Molybdenum</keyword>
<evidence type="ECO:0000256" key="16">
    <source>
        <dbReference type="PIRSR" id="PIRSR000127-2"/>
    </source>
</evidence>
<keyword evidence="21" id="KW-1185">Reference proteome</keyword>
<evidence type="ECO:0000256" key="12">
    <source>
        <dbReference type="ARBA" id="ARBA00023027"/>
    </source>
</evidence>
<dbReference type="InterPro" id="IPR036884">
    <property type="entry name" value="2Fe-2S-bd_dom_sf"/>
</dbReference>
<evidence type="ECO:0000256" key="6">
    <source>
        <dbReference type="ARBA" id="ARBA00022714"/>
    </source>
</evidence>
<dbReference type="PANTHER" id="PTHR45444:SF3">
    <property type="entry name" value="XANTHINE DEHYDROGENASE"/>
    <property type="match status" value="1"/>
</dbReference>
<feature type="binding site" evidence="17">
    <location>
        <position position="49"/>
    </location>
    <ligand>
        <name>[2Fe-2S] cluster</name>
        <dbReference type="ChEBI" id="CHEBI:190135"/>
        <label>1</label>
    </ligand>
</feature>
<accession>A0A226EL58</accession>
<evidence type="ECO:0000256" key="4">
    <source>
        <dbReference type="ARBA" id="ARBA00022505"/>
    </source>
</evidence>
<feature type="binding site" evidence="17">
    <location>
        <position position="877"/>
    </location>
    <ligand>
        <name>Mo-molybdopterin</name>
        <dbReference type="ChEBI" id="CHEBI:71302"/>
    </ligand>
    <ligandPart>
        <name>Mo</name>
        <dbReference type="ChEBI" id="CHEBI:28685"/>
    </ligandPart>
</feature>
<dbReference type="Gene3D" id="3.10.20.30">
    <property type="match status" value="1"/>
</dbReference>
<dbReference type="FunFam" id="3.30.365.10:FF:000004">
    <property type="entry name" value="Xanthine dehydrogenase oxidase"/>
    <property type="match status" value="1"/>
</dbReference>
<dbReference type="InterPro" id="IPR037165">
    <property type="entry name" value="AldOxase/xan_DH_Mopterin-bd_sf"/>
</dbReference>
<dbReference type="PROSITE" id="PS51085">
    <property type="entry name" value="2FE2S_FER_2"/>
    <property type="match status" value="1"/>
</dbReference>
<keyword evidence="7 17" id="KW-0479">Metal-binding</keyword>
<evidence type="ECO:0000256" key="11">
    <source>
        <dbReference type="ARBA" id="ARBA00023014"/>
    </source>
</evidence>
<dbReference type="PANTHER" id="PTHR45444">
    <property type="entry name" value="XANTHINE DEHYDROGENASE"/>
    <property type="match status" value="1"/>
</dbReference>
<dbReference type="Pfam" id="PF02738">
    <property type="entry name" value="MoCoBD_1"/>
    <property type="match status" value="1"/>
</dbReference>
<feature type="binding site" evidence="16">
    <location>
        <position position="767"/>
    </location>
    <ligand>
        <name>substrate</name>
    </ligand>
</feature>
<dbReference type="SUPFAM" id="SSF54665">
    <property type="entry name" value="CO dehydrogenase molybdoprotein N-domain-like"/>
    <property type="match status" value="1"/>
</dbReference>
<dbReference type="Gene3D" id="1.10.150.120">
    <property type="entry name" value="[2Fe-2S]-binding domain"/>
    <property type="match status" value="1"/>
</dbReference>
<dbReference type="InterPro" id="IPR036856">
    <property type="entry name" value="Ald_Oxase/Xan_DH_a/b_sf"/>
</dbReference>
<feature type="binding site" evidence="17">
    <location>
        <position position="763"/>
    </location>
    <ligand>
        <name>Mo-molybdopterin</name>
        <dbReference type="ChEBI" id="CHEBI:71302"/>
    </ligand>
    <ligandPart>
        <name>Mo</name>
        <dbReference type="ChEBI" id="CHEBI:28685"/>
    </ligandPart>
</feature>
<dbReference type="SUPFAM" id="SSF47741">
    <property type="entry name" value="CO dehydrogenase ISP C-domain like"/>
    <property type="match status" value="1"/>
</dbReference>
<keyword evidence="13" id="KW-0576">Peroxisome</keyword>
<evidence type="ECO:0000256" key="1">
    <source>
        <dbReference type="ARBA" id="ARBA00001974"/>
    </source>
</evidence>
<dbReference type="InterPro" id="IPR016166">
    <property type="entry name" value="FAD-bd_PCMH"/>
</dbReference>
<dbReference type="InterPro" id="IPR001041">
    <property type="entry name" value="2Fe-2S_ferredoxin-type"/>
</dbReference>
<feature type="binding site" evidence="17">
    <location>
        <position position="732"/>
    </location>
    <ligand>
        <name>Mo-molybdopterin</name>
        <dbReference type="ChEBI" id="CHEBI:71302"/>
    </ligand>
    <ligandPart>
        <name>Mo</name>
        <dbReference type="ChEBI" id="CHEBI:28685"/>
    </ligandPart>
</feature>
<dbReference type="Pfam" id="PF00111">
    <property type="entry name" value="Fer2"/>
    <property type="match status" value="1"/>
</dbReference>
<sequence length="1279" mass="141318">MSTFQFFVNGDWIEFDDFDVDWSLAHALRDRLGLTGTKIACGVGGCGSCTVLVSRFNKHSQSFRHFPVNACITPIYSVYGCHILTVEGLGSSDKKLVEPIQDAMVRGNSTQCGFCSPGIVMSVFAFQNQLRGDATMSDIKTALQGNLCRCTGYRPILDAIQQCSKQCSECPEPCSENTNDIEDQVGNNLIRCQRASQQDPQFEEVRKVDTSSKKVFNIEKLIVEFVSTQTQKKSLQFETPFGNWFVPRNLKKLKSLLPEYPKAKLVGGCTSKPIQLIPKGFDTYDTIDLCEIEELKIVKLEDSCLNLGAALTISEAEFEVDNIIKILPDEQASILKCLKNCFHSFGSAQIRNVATIGGSLSNPSNYSDLQTFCNGFGVVVSYLKLSDDDDVNNQRIISHIGIPLTYQKEKVWFEKISRRTDCAPAILNVAIKHVPDSETTLTFGGLAIQRFKTCLEGLESSENFSTLEEQIQLNFVRDSLHDLKYIQVLAKNILLKFKEWVDNGCSDNNVQESNFKSTQLFQHVEVVGTSNDLVHRSVPHASAYKHVTGEAKFCDDVTKFHNELEMGLVLSTKAHAKIVNIDYTKALELDGVVGYVCSQDLSSDCNKFGLIERDEEIFSSEKVTARGQIICGILANDRSTAKRAVELVTVEYEEISPVILTNEDAINHNSYYENHGSIMKDGDCKPIFETSPNVVSSEVKIGSQEHFYMEAQSCIAIPKGEDGEMELISSTQNPTGVQMQVAQCLNVPANRITVKVKRIGGGFGGKEVRCLLVALPCAVAAKKFGKPVRCILDRETDMRVSGKRHFYLSKQKIAFSDEGKLQALEISVYANAGNSLDVSMAPIERVMLNLDNAYKIHNFDYKGYVCKTNIPSNSVMRGTGAPQAAFLAENIMDTIAATLGKDPVEVKQSQLYNEGDYTHYGQKLDNCNVRKCWEQCLQQSNYFETRAKINEFNSQNKYLKRGISMNPCHYGVGYTALHLNQGSALVHIYTDGSVLITHGGVELGQGVHSKMTQIATRELGIAASKIRITETSTDKVPNTTPSSASVTSDVNGMAVMNACRELVARLQPYWIENPDNSWEEMVNKAYMDRVSLTATGFHKDADMGWDGKRGSPWNYFSTGTACTVVELNCLTGKFQILKTNIVMDVGQSLNPGIDIGQIEGAFVQGIGLFMLEEVIINENGELISADPSTYHIPTSSDVPQEFNVTLLTGSANPKAVYSSKTVGEPPILLATSVFFAVKDAIRSYRKSIGAELVFDMDSPATIQKILMACQKTNSSSDVE</sequence>
<feature type="binding site" evidence="17">
    <location>
        <position position="41"/>
    </location>
    <ligand>
        <name>[2Fe-2S] cluster</name>
        <dbReference type="ChEBI" id="CHEBI:190135"/>
        <label>1</label>
    </ligand>
</feature>
<feature type="binding site" evidence="16">
    <location>
        <position position="345"/>
    </location>
    <ligand>
        <name>FAD</name>
        <dbReference type="ChEBI" id="CHEBI:57692"/>
    </ligand>
</feature>
<comment type="cofactor">
    <cofactor evidence="17">
        <name>[2Fe-2S] cluster</name>
        <dbReference type="ChEBI" id="CHEBI:190135"/>
    </cofactor>
    <text evidence="17">Binds 2 [2Fe-2S] clusters.</text>
</comment>
<dbReference type="GO" id="GO:0005506">
    <property type="term" value="F:iron ion binding"/>
    <property type="evidence" value="ECO:0007669"/>
    <property type="project" value="InterPro"/>
</dbReference>
<keyword evidence="5" id="KW-0285">Flavoprotein</keyword>
<dbReference type="SUPFAM" id="SSF56176">
    <property type="entry name" value="FAD-binding/transporter-associated domain-like"/>
    <property type="match status" value="1"/>
</dbReference>
<proteinExistence type="inferred from homology"/>
<feature type="binding site" evidence="17">
    <location>
        <position position="150"/>
    </location>
    <ligand>
        <name>[2Fe-2S] cluster</name>
        <dbReference type="ChEBI" id="CHEBI:190135"/>
        <label>2</label>
    </ligand>
</feature>
<dbReference type="GO" id="GO:0005777">
    <property type="term" value="C:peroxisome"/>
    <property type="evidence" value="ECO:0007669"/>
    <property type="project" value="UniProtKB-SubCell"/>
</dbReference>
<feature type="binding site" evidence="16">
    <location>
        <position position="975"/>
    </location>
    <ligand>
        <name>substrate</name>
    </ligand>
</feature>
<evidence type="ECO:0000256" key="3">
    <source>
        <dbReference type="ARBA" id="ARBA00006849"/>
    </source>
</evidence>
<evidence type="ECO:0000256" key="17">
    <source>
        <dbReference type="PIRSR" id="PIRSR000127-3"/>
    </source>
</evidence>
<dbReference type="PROSITE" id="PS00197">
    <property type="entry name" value="2FE2S_FER_1"/>
    <property type="match status" value="1"/>
</dbReference>
<dbReference type="Pfam" id="PF20256">
    <property type="entry name" value="MoCoBD_2"/>
    <property type="match status" value="1"/>
</dbReference>
<feature type="binding site" evidence="17">
    <location>
        <position position="71"/>
    </location>
    <ligand>
        <name>[2Fe-2S] cluster</name>
        <dbReference type="ChEBI" id="CHEBI:190135"/>
        <label>1</label>
    </ligand>
</feature>
<dbReference type="InterPro" id="IPR000674">
    <property type="entry name" value="Ald_Oxase/Xan_DH_a/b"/>
</dbReference>
<dbReference type="PROSITE" id="PS51387">
    <property type="entry name" value="FAD_PCMH"/>
    <property type="match status" value="1"/>
</dbReference>
<dbReference type="InterPro" id="IPR002888">
    <property type="entry name" value="2Fe-2S-bd"/>
</dbReference>
<dbReference type="SUPFAM" id="SSF56003">
    <property type="entry name" value="Molybdenum cofactor-binding domain"/>
    <property type="match status" value="1"/>
</dbReference>
<evidence type="ECO:0000313" key="21">
    <source>
        <dbReference type="Proteomes" id="UP000198287"/>
    </source>
</evidence>
<dbReference type="STRING" id="158441.A0A226EL58"/>
<dbReference type="InterPro" id="IPR016208">
    <property type="entry name" value="Ald_Oxase/xanthine_DH-like"/>
</dbReference>
<dbReference type="InterPro" id="IPR012675">
    <property type="entry name" value="Beta-grasp_dom_sf"/>
</dbReference>
<protein>
    <submittedName>
        <fullName evidence="20">Xanthine dehydrogenase</fullName>
    </submittedName>
</protein>
<dbReference type="SMART" id="SM01008">
    <property type="entry name" value="Ald_Xan_dh_C"/>
    <property type="match status" value="1"/>
</dbReference>
<dbReference type="EMBL" id="LNIX01000003">
    <property type="protein sequence ID" value="OXA58372.1"/>
    <property type="molecule type" value="Genomic_DNA"/>
</dbReference>
<comment type="cofactor">
    <cofactor evidence="17">
        <name>Mo-molybdopterin</name>
        <dbReference type="ChEBI" id="CHEBI:71302"/>
    </cofactor>
    <text evidence="17">Binds 1 Mo-molybdopterin (Mo-MPT) cofactor per subunit.</text>
</comment>
<dbReference type="Pfam" id="PF00941">
    <property type="entry name" value="FAD_binding_5"/>
    <property type="match status" value="1"/>
</dbReference>
<dbReference type="Gene3D" id="3.30.43.10">
    <property type="entry name" value="Uridine Diphospho-n-acetylenolpyruvylglucosamine Reductase, domain 2"/>
    <property type="match status" value="1"/>
</dbReference>
<evidence type="ECO:0000256" key="8">
    <source>
        <dbReference type="ARBA" id="ARBA00022827"/>
    </source>
</evidence>
<feature type="binding site" evidence="17">
    <location>
        <position position="46"/>
    </location>
    <ligand>
        <name>[2Fe-2S] cluster</name>
        <dbReference type="ChEBI" id="CHEBI:190135"/>
        <label>1</label>
    </ligand>
</feature>
<dbReference type="Proteomes" id="UP000198287">
    <property type="component" value="Unassembled WGS sequence"/>
</dbReference>
<dbReference type="OMA" id="MRESSEC"/>
<dbReference type="FunFam" id="3.30.365.10:FF:000001">
    <property type="entry name" value="Xanthine dehydrogenase oxidase"/>
    <property type="match status" value="1"/>
</dbReference>
<dbReference type="GO" id="GO:0071949">
    <property type="term" value="F:FAD binding"/>
    <property type="evidence" value="ECO:0007669"/>
    <property type="project" value="InterPro"/>
</dbReference>
<dbReference type="InterPro" id="IPR036318">
    <property type="entry name" value="FAD-bd_PCMH-like_sf"/>
</dbReference>
<evidence type="ECO:0000256" key="13">
    <source>
        <dbReference type="ARBA" id="ARBA00023140"/>
    </source>
</evidence>
<reference evidence="20 21" key="1">
    <citation type="submission" date="2015-12" db="EMBL/GenBank/DDBJ databases">
        <title>The genome of Folsomia candida.</title>
        <authorList>
            <person name="Faddeeva A."/>
            <person name="Derks M.F."/>
            <person name="Anvar Y."/>
            <person name="Smit S."/>
            <person name="Van Straalen N."/>
            <person name="Roelofs D."/>
        </authorList>
    </citation>
    <scope>NUCLEOTIDE SEQUENCE [LARGE SCALE GENOMIC DNA]</scope>
    <source>
        <strain evidence="20 21">VU population</strain>
        <tissue evidence="20">Whole body</tissue>
    </source>
</reference>
<dbReference type="InterPro" id="IPR002346">
    <property type="entry name" value="Mopterin_DH_FAD-bd"/>
</dbReference>
<evidence type="ECO:0000256" key="2">
    <source>
        <dbReference type="ARBA" id="ARBA00004275"/>
    </source>
</evidence>
<evidence type="ECO:0000256" key="7">
    <source>
        <dbReference type="ARBA" id="ARBA00022723"/>
    </source>
</evidence>
<comment type="similarity">
    <text evidence="3">Belongs to the xanthine dehydrogenase family.</text>
</comment>
<dbReference type="InterPro" id="IPR022407">
    <property type="entry name" value="OxRdtase_Mopterin_BS"/>
</dbReference>
<name>A0A226EL58_FOLCA</name>
<feature type="binding site" evidence="17">
    <location>
        <position position="112"/>
    </location>
    <ligand>
        <name>[2Fe-2S] cluster</name>
        <dbReference type="ChEBI" id="CHEBI:190135"/>
        <label>2</label>
    </ligand>
</feature>
<dbReference type="InterPro" id="IPR016167">
    <property type="entry name" value="FAD-bd_PCMH_sub1"/>
</dbReference>
<keyword evidence="6 17" id="KW-0001">2Fe-2S</keyword>
<dbReference type="InterPro" id="IPR016169">
    <property type="entry name" value="FAD-bd_PCMH_sub2"/>
</dbReference>
<comment type="cofactor">
    <cofactor evidence="1 16">
        <name>FAD</name>
        <dbReference type="ChEBI" id="CHEBI:57692"/>
    </cofactor>
</comment>
<dbReference type="SUPFAM" id="SSF54292">
    <property type="entry name" value="2Fe-2S ferredoxin-like"/>
    <property type="match status" value="1"/>
</dbReference>
<evidence type="ECO:0000313" key="20">
    <source>
        <dbReference type="EMBL" id="OXA58372.1"/>
    </source>
</evidence>
<dbReference type="Pfam" id="PF01315">
    <property type="entry name" value="Ald_Xan_dh_C"/>
    <property type="match status" value="1"/>
</dbReference>
<evidence type="ECO:0000259" key="19">
    <source>
        <dbReference type="PROSITE" id="PS51387"/>
    </source>
</evidence>
<comment type="subcellular location">
    <subcellularLocation>
        <location evidence="2">Peroxisome</location>
    </subcellularLocation>
</comment>
<keyword evidence="12" id="KW-0520">NAD</keyword>
<comment type="caution">
    <text evidence="20">The sequence shown here is derived from an EMBL/GenBank/DDBJ whole genome shotgun (WGS) entry which is preliminary data.</text>
</comment>
<dbReference type="InterPro" id="IPR008274">
    <property type="entry name" value="AldOxase/xan_DH_MoCoBD1"/>
</dbReference>
<dbReference type="AlphaFoldDB" id="A0A226EL58"/>
<comment type="cofactor">
    <cofactor evidence="14">
        <name>[2Fe-2S] cluster</name>
        <dbReference type="ChEBI" id="CHEBI:190135"/>
    </cofactor>
</comment>
<dbReference type="FunFam" id="3.90.1170.50:FF:000001">
    <property type="entry name" value="Aldehyde oxidase 1"/>
    <property type="match status" value="1"/>
</dbReference>
<feature type="binding site" evidence="17">
    <location>
        <position position="148"/>
    </location>
    <ligand>
        <name>[2Fe-2S] cluster</name>
        <dbReference type="ChEBI" id="CHEBI:190135"/>
        <label>2</label>
    </ligand>
</feature>
<dbReference type="Gene3D" id="3.90.1170.50">
    <property type="entry name" value="Aldehyde oxidase/xanthine dehydrogenase, a/b hammerhead"/>
    <property type="match status" value="1"/>
</dbReference>
<keyword evidence="8 16" id="KW-0274">FAD</keyword>
<dbReference type="PROSITE" id="PS00559">
    <property type="entry name" value="MOLYBDOPTERIN_EUK"/>
    <property type="match status" value="1"/>
</dbReference>
<feature type="binding site" evidence="17">
    <location>
        <position position="1044"/>
    </location>
    <ligand>
        <name>Mo-molybdopterin</name>
        <dbReference type="ChEBI" id="CHEBI:71302"/>
    </ligand>
    <ligandPart>
        <name>Mo</name>
        <dbReference type="ChEBI" id="CHEBI:28685"/>
    </ligandPart>
</feature>
<keyword evidence="11 17" id="KW-0411">Iron-sulfur</keyword>
<keyword evidence="10 17" id="KW-0408">Iron</keyword>
<dbReference type="GO" id="GO:0016491">
    <property type="term" value="F:oxidoreductase activity"/>
    <property type="evidence" value="ECO:0007669"/>
    <property type="project" value="UniProtKB-KW"/>
</dbReference>
<dbReference type="InterPro" id="IPR006058">
    <property type="entry name" value="2Fe2S_fd_BS"/>
</dbReference>
<dbReference type="OrthoDB" id="8300278at2759"/>
<feature type="active site" description="Proton acceptor" evidence="15">
    <location>
        <position position="1224"/>
    </location>
</feature>
<dbReference type="InterPro" id="IPR046867">
    <property type="entry name" value="AldOxase/xan_DH_MoCoBD2"/>
</dbReference>
<feature type="binding site" evidence="16">
    <location>
        <position position="845"/>
    </location>
    <ligand>
        <name>substrate</name>
    </ligand>
</feature>
<dbReference type="Pfam" id="PF01799">
    <property type="entry name" value="Fer2_2"/>
    <property type="match status" value="1"/>
</dbReference>
<dbReference type="InterPro" id="IPR036010">
    <property type="entry name" value="2Fe-2S_ferredoxin-like_sf"/>
</dbReference>
<dbReference type="GO" id="GO:0051537">
    <property type="term" value="F:2 iron, 2 sulfur cluster binding"/>
    <property type="evidence" value="ECO:0007669"/>
    <property type="project" value="UniProtKB-KW"/>
</dbReference>
<dbReference type="GO" id="GO:0043546">
    <property type="term" value="F:molybdopterin cofactor binding"/>
    <property type="evidence" value="ECO:0007669"/>
    <property type="project" value="InterPro"/>
</dbReference>
<evidence type="ECO:0000259" key="18">
    <source>
        <dbReference type="PROSITE" id="PS51085"/>
    </source>
</evidence>
<evidence type="ECO:0000256" key="10">
    <source>
        <dbReference type="ARBA" id="ARBA00023004"/>
    </source>
</evidence>
<dbReference type="Gene3D" id="3.30.365.10">
    <property type="entry name" value="Aldehyde oxidase/xanthine dehydrogenase, molybdopterin binding domain"/>
    <property type="match status" value="4"/>
</dbReference>
<organism evidence="20 21">
    <name type="scientific">Folsomia candida</name>
    <name type="common">Springtail</name>
    <dbReference type="NCBI Taxonomy" id="158441"/>
    <lineage>
        <taxon>Eukaryota</taxon>
        <taxon>Metazoa</taxon>
        <taxon>Ecdysozoa</taxon>
        <taxon>Arthropoda</taxon>
        <taxon>Hexapoda</taxon>
        <taxon>Collembola</taxon>
        <taxon>Entomobryomorpha</taxon>
        <taxon>Isotomoidea</taxon>
        <taxon>Isotomidae</taxon>
        <taxon>Proisotominae</taxon>
        <taxon>Folsomia</taxon>
    </lineage>
</organism>
<feature type="binding site" evidence="17">
    <location>
        <position position="115"/>
    </location>
    <ligand>
        <name>[2Fe-2S] cluster</name>
        <dbReference type="ChEBI" id="CHEBI:190135"/>
        <label>2</label>
    </ligand>
</feature>
<evidence type="ECO:0000256" key="14">
    <source>
        <dbReference type="ARBA" id="ARBA00034078"/>
    </source>
</evidence>
<feature type="domain" description="2Fe-2S ferredoxin-type" evidence="18">
    <location>
        <begin position="2"/>
        <end position="89"/>
    </location>
</feature>
<dbReference type="FunFam" id="3.10.20.30:FF:000012">
    <property type="entry name" value="Xanthine dehydrogenase/oxidase"/>
    <property type="match status" value="1"/>
</dbReference>
<dbReference type="Gene3D" id="3.30.465.10">
    <property type="match status" value="1"/>
</dbReference>